<organism evidence="3 4">
    <name type="scientific">Ladona fulva</name>
    <name type="common">Scarce chaser dragonfly</name>
    <name type="synonym">Libellula fulva</name>
    <dbReference type="NCBI Taxonomy" id="123851"/>
    <lineage>
        <taxon>Eukaryota</taxon>
        <taxon>Metazoa</taxon>
        <taxon>Ecdysozoa</taxon>
        <taxon>Arthropoda</taxon>
        <taxon>Hexapoda</taxon>
        <taxon>Insecta</taxon>
        <taxon>Pterygota</taxon>
        <taxon>Palaeoptera</taxon>
        <taxon>Odonata</taxon>
        <taxon>Epiprocta</taxon>
        <taxon>Anisoptera</taxon>
        <taxon>Libelluloidea</taxon>
        <taxon>Libellulidae</taxon>
        <taxon>Ladona</taxon>
    </lineage>
</organism>
<dbReference type="OrthoDB" id="75807at2759"/>
<comment type="caution">
    <text evidence="3">The sequence shown here is derived from an EMBL/GenBank/DDBJ whole genome shotgun (WGS) entry which is preliminary data.</text>
</comment>
<accession>A0A8K0KWY6</accession>
<sequence length="278" mass="31556">MSSGSDSDDYIEDRSELDVVKYISDEAEEEITKDFVWEDIVNYVGNREEFIGGHGPQNEAKDMNDLVTYAVKRGNILKKSRIASWRAVTVEEIYTVLGIFMLMGIIQKPTIRSYFSTKIILSTPGFSDVISRDRLEIICKYLHFSDNEAKDYSGPSKLRKIFPVIFHLNSNLKKYYLPSRDISIDESLCSARNIARAGDARLAMTEDATMSKNNGSQRTTGVKEQPESKNNRQSVNNQQSEIGKTVKEQPESKQQPETVSDKKARFSRESDRPSQSRG</sequence>
<dbReference type="AlphaFoldDB" id="A0A8K0KWY6"/>
<reference evidence="3" key="1">
    <citation type="submission" date="2013-04" db="EMBL/GenBank/DDBJ databases">
        <authorList>
            <person name="Qu J."/>
            <person name="Murali S.C."/>
            <person name="Bandaranaike D."/>
            <person name="Bellair M."/>
            <person name="Blankenburg K."/>
            <person name="Chao H."/>
            <person name="Dinh H."/>
            <person name="Doddapaneni H."/>
            <person name="Downs B."/>
            <person name="Dugan-Rocha S."/>
            <person name="Elkadiri S."/>
            <person name="Gnanaolivu R.D."/>
            <person name="Hernandez B."/>
            <person name="Javaid M."/>
            <person name="Jayaseelan J.C."/>
            <person name="Lee S."/>
            <person name="Li M."/>
            <person name="Ming W."/>
            <person name="Munidasa M."/>
            <person name="Muniz J."/>
            <person name="Nguyen L."/>
            <person name="Ongeri F."/>
            <person name="Osuji N."/>
            <person name="Pu L.-L."/>
            <person name="Puazo M."/>
            <person name="Qu C."/>
            <person name="Quiroz J."/>
            <person name="Raj R."/>
            <person name="Weissenberger G."/>
            <person name="Xin Y."/>
            <person name="Zou X."/>
            <person name="Han Y."/>
            <person name="Richards S."/>
            <person name="Worley K."/>
            <person name="Muzny D."/>
            <person name="Gibbs R."/>
        </authorList>
    </citation>
    <scope>NUCLEOTIDE SEQUENCE</scope>
    <source>
        <strain evidence="3">Sampled in the wild</strain>
    </source>
</reference>
<dbReference type="PANTHER" id="PTHR46599:SF3">
    <property type="entry name" value="PIGGYBAC TRANSPOSABLE ELEMENT-DERIVED PROTEIN 4"/>
    <property type="match status" value="1"/>
</dbReference>
<dbReference type="PANTHER" id="PTHR46599">
    <property type="entry name" value="PIGGYBAC TRANSPOSABLE ELEMENT-DERIVED PROTEIN 4"/>
    <property type="match status" value="1"/>
</dbReference>
<reference evidence="3" key="2">
    <citation type="submission" date="2017-10" db="EMBL/GenBank/DDBJ databases">
        <title>Ladona fulva Genome sequencing and assembly.</title>
        <authorList>
            <person name="Murali S."/>
            <person name="Richards S."/>
            <person name="Bandaranaike D."/>
            <person name="Bellair M."/>
            <person name="Blankenburg K."/>
            <person name="Chao H."/>
            <person name="Dinh H."/>
            <person name="Doddapaneni H."/>
            <person name="Dugan-Rocha S."/>
            <person name="Elkadiri S."/>
            <person name="Gnanaolivu R."/>
            <person name="Hernandez B."/>
            <person name="Skinner E."/>
            <person name="Javaid M."/>
            <person name="Lee S."/>
            <person name="Li M."/>
            <person name="Ming W."/>
            <person name="Munidasa M."/>
            <person name="Muniz J."/>
            <person name="Nguyen L."/>
            <person name="Hughes D."/>
            <person name="Osuji N."/>
            <person name="Pu L.-L."/>
            <person name="Puazo M."/>
            <person name="Qu C."/>
            <person name="Quiroz J."/>
            <person name="Raj R."/>
            <person name="Weissenberger G."/>
            <person name="Xin Y."/>
            <person name="Zou X."/>
            <person name="Han Y."/>
            <person name="Worley K."/>
            <person name="Muzny D."/>
            <person name="Gibbs R."/>
        </authorList>
    </citation>
    <scope>NUCLEOTIDE SEQUENCE</scope>
    <source>
        <strain evidence="3">Sampled in the wild</strain>
    </source>
</reference>
<proteinExistence type="predicted"/>
<dbReference type="Proteomes" id="UP000792457">
    <property type="component" value="Unassembled WGS sequence"/>
</dbReference>
<feature type="compositionally biased region" description="Polar residues" evidence="1">
    <location>
        <begin position="208"/>
        <end position="222"/>
    </location>
</feature>
<keyword evidence="4" id="KW-1185">Reference proteome</keyword>
<feature type="compositionally biased region" description="Polar residues" evidence="1">
    <location>
        <begin position="231"/>
        <end position="242"/>
    </location>
</feature>
<name>A0A8K0KWY6_LADFU</name>
<dbReference type="InterPro" id="IPR029526">
    <property type="entry name" value="PGBD"/>
</dbReference>
<gene>
    <name evidence="3" type="ORF">J437_LFUL018429</name>
</gene>
<evidence type="ECO:0000259" key="2">
    <source>
        <dbReference type="Pfam" id="PF13843"/>
    </source>
</evidence>
<evidence type="ECO:0000256" key="1">
    <source>
        <dbReference type="SAM" id="MobiDB-lite"/>
    </source>
</evidence>
<feature type="domain" description="PiggyBac transposable element-derived protein" evidence="2">
    <location>
        <begin position="80"/>
        <end position="192"/>
    </location>
</feature>
<dbReference type="EMBL" id="KZ309745">
    <property type="protein sequence ID" value="KAG8239608.1"/>
    <property type="molecule type" value="Genomic_DNA"/>
</dbReference>
<feature type="compositionally biased region" description="Basic and acidic residues" evidence="1">
    <location>
        <begin position="259"/>
        <end position="278"/>
    </location>
</feature>
<feature type="region of interest" description="Disordered" evidence="1">
    <location>
        <begin position="205"/>
        <end position="278"/>
    </location>
</feature>
<evidence type="ECO:0000313" key="4">
    <source>
        <dbReference type="Proteomes" id="UP000792457"/>
    </source>
</evidence>
<protein>
    <recommendedName>
        <fullName evidence="2">PiggyBac transposable element-derived protein domain-containing protein</fullName>
    </recommendedName>
</protein>
<dbReference type="Pfam" id="PF13843">
    <property type="entry name" value="DDE_Tnp_1_7"/>
    <property type="match status" value="1"/>
</dbReference>
<evidence type="ECO:0000313" key="3">
    <source>
        <dbReference type="EMBL" id="KAG8239608.1"/>
    </source>
</evidence>